<name>A0A2A2SFE1_9SPHN</name>
<dbReference type="AlphaFoldDB" id="A0A2A2SFE1"/>
<proteinExistence type="inferred from homology"/>
<comment type="subcellular location">
    <subcellularLocation>
        <location evidence="1 14">Cell membrane</location>
        <topology evidence="1 14">Multi-pass membrane protein</topology>
    </subcellularLocation>
</comment>
<accession>A0A2A2SFE1</accession>
<feature type="binding site" evidence="16">
    <location>
        <position position="58"/>
    </location>
    <ligand>
        <name>Zn(2+)</name>
        <dbReference type="ChEBI" id="CHEBI:29105"/>
        <note>catalytic</note>
    </ligand>
</feature>
<feature type="binding site" evidence="16">
    <location>
        <position position="62"/>
    </location>
    <ligand>
        <name>Zn(2+)</name>
        <dbReference type="ChEBI" id="CHEBI:29105"/>
        <note>catalytic</note>
    </ligand>
</feature>
<feature type="transmembrane region" description="Helical" evidence="14">
    <location>
        <begin position="98"/>
        <end position="119"/>
    </location>
</feature>
<evidence type="ECO:0000256" key="2">
    <source>
        <dbReference type="ARBA" id="ARBA00007931"/>
    </source>
</evidence>
<dbReference type="InterPro" id="IPR016483">
    <property type="entry name" value="UCP006404_Pept_M50_CBS"/>
</dbReference>
<keyword evidence="8 14" id="KW-0378">Hydrolase</keyword>
<feature type="domain" description="CBS" evidence="18">
    <location>
        <begin position="237"/>
        <end position="294"/>
    </location>
</feature>
<dbReference type="InterPro" id="IPR000644">
    <property type="entry name" value="CBS_dom"/>
</dbReference>
<dbReference type="OrthoDB" id="9807125at2"/>
<dbReference type="PIRSF" id="PIRSF006404">
    <property type="entry name" value="UCP006404_Pept_M50_CBS"/>
    <property type="match status" value="1"/>
</dbReference>
<gene>
    <name evidence="19" type="ORF">CKY28_09880</name>
</gene>
<dbReference type="PANTHER" id="PTHR39188">
    <property type="entry name" value="MEMBRANE-ASSOCIATED ZINC METALLOPROTEASE M50B"/>
    <property type="match status" value="1"/>
</dbReference>
<dbReference type="Pfam" id="PF00571">
    <property type="entry name" value="CBS"/>
    <property type="match status" value="2"/>
</dbReference>
<feature type="transmembrane region" description="Helical" evidence="14">
    <location>
        <begin position="39"/>
        <end position="58"/>
    </location>
</feature>
<dbReference type="GO" id="GO:0046872">
    <property type="term" value="F:metal ion binding"/>
    <property type="evidence" value="ECO:0007669"/>
    <property type="project" value="UniProtKB-UniRule"/>
</dbReference>
<evidence type="ECO:0000256" key="17">
    <source>
        <dbReference type="PROSITE-ProRule" id="PRU00703"/>
    </source>
</evidence>
<dbReference type="SUPFAM" id="SSF54631">
    <property type="entry name" value="CBS-domain pair"/>
    <property type="match status" value="1"/>
</dbReference>
<evidence type="ECO:0000256" key="14">
    <source>
        <dbReference type="PIRNR" id="PIRNR006404"/>
    </source>
</evidence>
<comment type="similarity">
    <text evidence="2 14">Belongs to the peptidase M50B family.</text>
</comment>
<keyword evidence="12 17" id="KW-0129">CBS domain</keyword>
<evidence type="ECO:0000259" key="18">
    <source>
        <dbReference type="PROSITE" id="PS51371"/>
    </source>
</evidence>
<dbReference type="GO" id="GO:0006508">
    <property type="term" value="P:proteolysis"/>
    <property type="evidence" value="ECO:0007669"/>
    <property type="project" value="UniProtKB-KW"/>
</dbReference>
<feature type="transmembrane region" description="Helical" evidence="14">
    <location>
        <begin position="177"/>
        <end position="197"/>
    </location>
</feature>
<feature type="transmembrane region" description="Helical" evidence="14">
    <location>
        <begin position="139"/>
        <end position="156"/>
    </location>
</feature>
<feature type="binding site" evidence="16">
    <location>
        <position position="159"/>
    </location>
    <ligand>
        <name>Zn(2+)</name>
        <dbReference type="ChEBI" id="CHEBI:29105"/>
        <note>catalytic</note>
    </ligand>
</feature>
<evidence type="ECO:0000256" key="6">
    <source>
        <dbReference type="ARBA" id="ARBA00022723"/>
    </source>
</evidence>
<keyword evidence="7" id="KW-0677">Repeat</keyword>
<evidence type="ECO:0000313" key="20">
    <source>
        <dbReference type="Proteomes" id="UP000218151"/>
    </source>
</evidence>
<keyword evidence="20" id="KW-1185">Reference proteome</keyword>
<evidence type="ECO:0000313" key="19">
    <source>
        <dbReference type="EMBL" id="PAX07910.1"/>
    </source>
</evidence>
<sequence length="375" mass="39909">MGWSFPIGSVKGTVVRVHLTFLLLLGFIGFANYARGGSAAAVGSVVYILLLFLCVLLHEFGHVFAARRYGVQTPDVTLLPIGGVARLERIPEKPGQELVVALAGPAVNVVIAAVLWLAVGGFGEGAFSLTDPRQGLTERLLAANLFLAGFNLIPAFPMDGGRVLRALLAYRMGYAEATRIAAGVGQFTAFLLGIYGLFSGNPLLVFVALFVYLGAAGEAAAVQTREAGRGLLASDAMISEFQTLRETDGIADAADALIRTTQHEFPVVDADGRLQGVLTRDCIIKALRQRGADARVGEAMRRDIPQVHCRQALPAAIRALEGQRLPAIGVADSNGRLVGYITPENLSELMMVAPARQPRRSALNPWSVRPANSRG</sequence>
<evidence type="ECO:0000256" key="3">
    <source>
        <dbReference type="ARBA" id="ARBA00022475"/>
    </source>
</evidence>
<dbReference type="CDD" id="cd06164">
    <property type="entry name" value="S2P-M50_SpoIVFB_CBS"/>
    <property type="match status" value="1"/>
</dbReference>
<dbReference type="RefSeq" id="WP_095998153.1">
    <property type="nucleotide sequence ID" value="NZ_NSLI01000003.1"/>
</dbReference>
<reference evidence="20" key="1">
    <citation type="submission" date="2017-09" db="EMBL/GenBank/DDBJ databases">
        <authorList>
            <person name="Feng G."/>
            <person name="Zhu H."/>
        </authorList>
    </citation>
    <scope>NUCLEOTIDE SEQUENCE [LARGE SCALE GENOMIC DNA]</scope>
    <source>
        <strain evidence="20">1PNM-20</strain>
    </source>
</reference>
<dbReference type="PROSITE" id="PS51371">
    <property type="entry name" value="CBS"/>
    <property type="match status" value="1"/>
</dbReference>
<evidence type="ECO:0000256" key="1">
    <source>
        <dbReference type="ARBA" id="ARBA00004651"/>
    </source>
</evidence>
<evidence type="ECO:0000256" key="11">
    <source>
        <dbReference type="ARBA" id="ARBA00023049"/>
    </source>
</evidence>
<feature type="active site" evidence="15">
    <location>
        <position position="59"/>
    </location>
</feature>
<dbReference type="InterPro" id="IPR008915">
    <property type="entry name" value="Peptidase_M50"/>
</dbReference>
<comment type="caution">
    <text evidence="19">The sequence shown here is derived from an EMBL/GenBank/DDBJ whole genome shotgun (WGS) entry which is preliminary data.</text>
</comment>
<keyword evidence="10 14" id="KW-1133">Transmembrane helix</keyword>
<evidence type="ECO:0000256" key="9">
    <source>
        <dbReference type="ARBA" id="ARBA00022833"/>
    </source>
</evidence>
<dbReference type="Gene3D" id="3.10.580.10">
    <property type="entry name" value="CBS-domain"/>
    <property type="match status" value="2"/>
</dbReference>
<evidence type="ECO:0000256" key="13">
    <source>
        <dbReference type="ARBA" id="ARBA00023136"/>
    </source>
</evidence>
<evidence type="ECO:0000256" key="5">
    <source>
        <dbReference type="ARBA" id="ARBA00022692"/>
    </source>
</evidence>
<keyword evidence="3 14" id="KW-1003">Cell membrane</keyword>
<dbReference type="Pfam" id="PF02163">
    <property type="entry name" value="Peptidase_M50"/>
    <property type="match status" value="2"/>
</dbReference>
<evidence type="ECO:0000256" key="15">
    <source>
        <dbReference type="PIRSR" id="PIRSR006404-1"/>
    </source>
</evidence>
<keyword evidence="11 14" id="KW-0482">Metalloprotease</keyword>
<dbReference type="GO" id="GO:0008237">
    <property type="term" value="F:metallopeptidase activity"/>
    <property type="evidence" value="ECO:0007669"/>
    <property type="project" value="UniProtKB-UniRule"/>
</dbReference>
<keyword evidence="13 14" id="KW-0472">Membrane</keyword>
<protein>
    <recommendedName>
        <fullName evidence="14">Zinc metalloprotease</fullName>
    </recommendedName>
</protein>
<keyword evidence="9 14" id="KW-0862">Zinc</keyword>
<dbReference type="Proteomes" id="UP000218151">
    <property type="component" value="Unassembled WGS sequence"/>
</dbReference>
<evidence type="ECO:0000256" key="10">
    <source>
        <dbReference type="ARBA" id="ARBA00022989"/>
    </source>
</evidence>
<evidence type="ECO:0000256" key="12">
    <source>
        <dbReference type="ARBA" id="ARBA00023122"/>
    </source>
</evidence>
<organism evidence="19 20">
    <name type="scientific">Sphingomonas lenta</name>
    <dbReference type="NCBI Taxonomy" id="1141887"/>
    <lineage>
        <taxon>Bacteria</taxon>
        <taxon>Pseudomonadati</taxon>
        <taxon>Pseudomonadota</taxon>
        <taxon>Alphaproteobacteria</taxon>
        <taxon>Sphingomonadales</taxon>
        <taxon>Sphingomonadaceae</taxon>
        <taxon>Sphingomonas</taxon>
    </lineage>
</organism>
<feature type="transmembrane region" description="Helical" evidence="14">
    <location>
        <begin position="12"/>
        <end position="33"/>
    </location>
</feature>
<evidence type="ECO:0000256" key="7">
    <source>
        <dbReference type="ARBA" id="ARBA00022737"/>
    </source>
</evidence>
<keyword evidence="6 14" id="KW-0479">Metal-binding</keyword>
<evidence type="ECO:0000256" key="4">
    <source>
        <dbReference type="ARBA" id="ARBA00022670"/>
    </source>
</evidence>
<dbReference type="EMBL" id="NSLI01000003">
    <property type="protein sequence ID" value="PAX07910.1"/>
    <property type="molecule type" value="Genomic_DNA"/>
</dbReference>
<dbReference type="SMART" id="SM00116">
    <property type="entry name" value="CBS"/>
    <property type="match status" value="1"/>
</dbReference>
<evidence type="ECO:0000256" key="8">
    <source>
        <dbReference type="ARBA" id="ARBA00022801"/>
    </source>
</evidence>
<evidence type="ECO:0000256" key="16">
    <source>
        <dbReference type="PIRSR" id="PIRSR006404-2"/>
    </source>
</evidence>
<keyword evidence="4 14" id="KW-0645">Protease</keyword>
<dbReference type="PANTHER" id="PTHR39188:SF3">
    <property type="entry name" value="STAGE IV SPORULATION PROTEIN FB"/>
    <property type="match status" value="1"/>
</dbReference>
<comment type="cofactor">
    <cofactor evidence="14 16">
        <name>Zn(2+)</name>
        <dbReference type="ChEBI" id="CHEBI:29105"/>
    </cofactor>
    <text evidence="14 16">Binds 1 zinc ion per subunit.</text>
</comment>
<feature type="transmembrane region" description="Helical" evidence="14">
    <location>
        <begin position="203"/>
        <end position="222"/>
    </location>
</feature>
<dbReference type="GO" id="GO:0005886">
    <property type="term" value="C:plasma membrane"/>
    <property type="evidence" value="ECO:0007669"/>
    <property type="project" value="UniProtKB-SubCell"/>
</dbReference>
<dbReference type="InterPro" id="IPR046342">
    <property type="entry name" value="CBS_dom_sf"/>
</dbReference>
<keyword evidence="5 14" id="KW-0812">Transmembrane</keyword>